<keyword evidence="2" id="KW-0238">DNA-binding</keyword>
<dbReference type="PROSITE" id="PS01124">
    <property type="entry name" value="HTH_ARAC_FAMILY_2"/>
    <property type="match status" value="1"/>
</dbReference>
<dbReference type="EMBL" id="VHSH01000005">
    <property type="protein sequence ID" value="TQV79256.1"/>
    <property type="molecule type" value="Genomic_DNA"/>
</dbReference>
<dbReference type="InterPro" id="IPR009057">
    <property type="entry name" value="Homeodomain-like_sf"/>
</dbReference>
<dbReference type="Pfam" id="PF12833">
    <property type="entry name" value="HTH_18"/>
    <property type="match status" value="1"/>
</dbReference>
<feature type="transmembrane region" description="Helical" evidence="4">
    <location>
        <begin position="345"/>
        <end position="364"/>
    </location>
</feature>
<dbReference type="AlphaFoldDB" id="A0A545TPV8"/>
<evidence type="ECO:0000256" key="3">
    <source>
        <dbReference type="ARBA" id="ARBA00023163"/>
    </source>
</evidence>
<feature type="transmembrane region" description="Helical" evidence="4">
    <location>
        <begin position="290"/>
        <end position="310"/>
    </location>
</feature>
<dbReference type="InterPro" id="IPR011622">
    <property type="entry name" value="7TMR_DISM_rcpt_extracell_dom2"/>
</dbReference>
<evidence type="ECO:0000313" key="6">
    <source>
        <dbReference type="EMBL" id="TQV79256.1"/>
    </source>
</evidence>
<gene>
    <name evidence="6" type="ORF">FKG95_16525</name>
</gene>
<keyword evidence="4" id="KW-0472">Membrane</keyword>
<dbReference type="Proteomes" id="UP000315252">
    <property type="component" value="Unassembled WGS sequence"/>
</dbReference>
<dbReference type="PANTHER" id="PTHR43280:SF28">
    <property type="entry name" value="HTH-TYPE TRANSCRIPTIONAL ACTIVATOR RHAS"/>
    <property type="match status" value="1"/>
</dbReference>
<feature type="transmembrane region" description="Helical" evidence="4">
    <location>
        <begin position="252"/>
        <end position="270"/>
    </location>
</feature>
<name>A0A545TPV8_9PROT</name>
<protein>
    <submittedName>
        <fullName evidence="6">Helix-turn-helix domain-containing protein</fullName>
    </submittedName>
</protein>
<dbReference type="GO" id="GO:0003700">
    <property type="term" value="F:DNA-binding transcription factor activity"/>
    <property type="evidence" value="ECO:0007669"/>
    <property type="project" value="InterPro"/>
</dbReference>
<feature type="transmembrane region" description="Helical" evidence="4">
    <location>
        <begin position="219"/>
        <end position="245"/>
    </location>
</feature>
<comment type="caution">
    <text evidence="6">The sequence shown here is derived from an EMBL/GenBank/DDBJ whole genome shotgun (WGS) entry which is preliminary data.</text>
</comment>
<dbReference type="InterPro" id="IPR011623">
    <property type="entry name" value="7TMR_DISM_rcpt_extracell_dom1"/>
</dbReference>
<keyword evidence="7" id="KW-1185">Reference proteome</keyword>
<feature type="domain" description="HTH araC/xylS-type" evidence="5">
    <location>
        <begin position="503"/>
        <end position="603"/>
    </location>
</feature>
<keyword evidence="4" id="KW-1133">Transmembrane helix</keyword>
<dbReference type="PROSITE" id="PS00041">
    <property type="entry name" value="HTH_ARAC_FAMILY_1"/>
    <property type="match status" value="1"/>
</dbReference>
<keyword evidence="1" id="KW-0805">Transcription regulation</keyword>
<evidence type="ECO:0000256" key="1">
    <source>
        <dbReference type="ARBA" id="ARBA00023015"/>
    </source>
</evidence>
<proteinExistence type="predicted"/>
<dbReference type="PANTHER" id="PTHR43280">
    <property type="entry name" value="ARAC-FAMILY TRANSCRIPTIONAL REGULATOR"/>
    <property type="match status" value="1"/>
</dbReference>
<keyword evidence="4" id="KW-0812">Transmembrane</keyword>
<reference evidence="6 7" key="1">
    <citation type="submission" date="2019-06" db="EMBL/GenBank/DDBJ databases">
        <title>Whole genome sequence for Rhodospirillaceae sp. R148.</title>
        <authorList>
            <person name="Wang G."/>
        </authorList>
    </citation>
    <scope>NUCLEOTIDE SEQUENCE [LARGE SCALE GENOMIC DNA]</scope>
    <source>
        <strain evidence="6 7">R148</strain>
    </source>
</reference>
<dbReference type="GO" id="GO:0043565">
    <property type="term" value="F:sequence-specific DNA binding"/>
    <property type="evidence" value="ECO:0007669"/>
    <property type="project" value="InterPro"/>
</dbReference>
<evidence type="ECO:0000259" key="5">
    <source>
        <dbReference type="PROSITE" id="PS01124"/>
    </source>
</evidence>
<dbReference type="Pfam" id="PF07695">
    <property type="entry name" value="7TMR-DISM_7TM"/>
    <property type="match status" value="1"/>
</dbReference>
<evidence type="ECO:0000313" key="7">
    <source>
        <dbReference type="Proteomes" id="UP000315252"/>
    </source>
</evidence>
<dbReference type="SUPFAM" id="SSF46689">
    <property type="entry name" value="Homeodomain-like"/>
    <property type="match status" value="1"/>
</dbReference>
<evidence type="ECO:0000256" key="2">
    <source>
        <dbReference type="ARBA" id="ARBA00023125"/>
    </source>
</evidence>
<dbReference type="InterPro" id="IPR018062">
    <property type="entry name" value="HTH_AraC-typ_CS"/>
</dbReference>
<dbReference type="InterPro" id="IPR018060">
    <property type="entry name" value="HTH_AraC"/>
</dbReference>
<evidence type="ECO:0000256" key="4">
    <source>
        <dbReference type="SAM" id="Phobius"/>
    </source>
</evidence>
<dbReference type="OrthoDB" id="9802263at2"/>
<feature type="transmembrane region" description="Helical" evidence="4">
    <location>
        <begin position="416"/>
        <end position="435"/>
    </location>
</feature>
<dbReference type="PRINTS" id="PR00032">
    <property type="entry name" value="HTHARAC"/>
</dbReference>
<dbReference type="Gene3D" id="2.60.40.2380">
    <property type="match status" value="1"/>
</dbReference>
<dbReference type="Pfam" id="PF07696">
    <property type="entry name" value="7TMR-DISMED2"/>
    <property type="match status" value="1"/>
</dbReference>
<dbReference type="Gene3D" id="1.10.10.60">
    <property type="entry name" value="Homeodomain-like"/>
    <property type="match status" value="1"/>
</dbReference>
<accession>A0A545TPV8</accession>
<dbReference type="InterPro" id="IPR020449">
    <property type="entry name" value="Tscrpt_reg_AraC-type_HTH"/>
</dbReference>
<sequence length="608" mass="68238">MREKNIPMLGRVEAFRQRFWNKVMPGKVLFLAAFVCFCSGVSGVWADNGRPVCPPAEVSDSAAGERNTLTQKLQDRLKPLSADFFLDPSGRVRPDDVTDQTFVPGHCIAIFEAPLPDQALWLRFTLTNEEDEAKTWFVAFLEFIYDRVVLFEENADGLVERALNGRSLPVEERVNTAVKTGLPITIGPDVTKTFYLQITGTFAPRITPVIMTPELFQDWTILTLIMTAVFLGYVGAITLFCVILFRHVEARFYQFYAINMACFFIFSFIYDGWLSRFLDVTLPVTSVMPFAESIAGLGVLANIQYCRVLLKIDRSRPGEWRLLWLLSGLTLVTTCLSAIDPWRLSTPLHLTYFVCPLALLAVALKRVREGLPQATAVSGALLSLTLGLSVAVYFFAFPLEITRAAFAYELILLRPITWGYYLAIMGETTFMMLAISTMVRATREQEQAALAESALLRRDVTAAEAKHEEILKVANTQIEALKASLRDNPERKTMPSAEQRMADQATECVLDHVSEEGFGARELAEALGMSQKTLGRRLKETHGLTTAAFVRSIRLKFARDLILLRQHHTITEIAYAAGFSSGGHFAKVYREEFGETPSETFKLQQEEQ</sequence>
<dbReference type="SMART" id="SM00342">
    <property type="entry name" value="HTH_ARAC"/>
    <property type="match status" value="1"/>
</dbReference>
<feature type="transmembrane region" description="Helical" evidence="4">
    <location>
        <begin position="376"/>
        <end position="396"/>
    </location>
</feature>
<organism evidence="6 7">
    <name type="scientific">Denitrobaculum tricleocarpae</name>
    <dbReference type="NCBI Taxonomy" id="2591009"/>
    <lineage>
        <taxon>Bacteria</taxon>
        <taxon>Pseudomonadati</taxon>
        <taxon>Pseudomonadota</taxon>
        <taxon>Alphaproteobacteria</taxon>
        <taxon>Rhodospirillales</taxon>
        <taxon>Rhodospirillaceae</taxon>
        <taxon>Denitrobaculum</taxon>
    </lineage>
</organism>
<feature type="transmembrane region" description="Helical" evidence="4">
    <location>
        <begin position="322"/>
        <end position="339"/>
    </location>
</feature>
<keyword evidence="3" id="KW-0804">Transcription</keyword>